<keyword evidence="3" id="KW-1185">Reference proteome</keyword>
<reference evidence="2 3" key="1">
    <citation type="journal article" date="2012" name="ISME J.">
        <title>Nitrification expanded: discovery, physiology and genomics of a nitrite-oxidizing bacterium from the phylum Chloroflexi.</title>
        <authorList>
            <person name="Sorokin D.Y."/>
            <person name="Lucker S."/>
            <person name="Vejmelkova D."/>
            <person name="Kostrikina N.A."/>
            <person name="Kleerebezem R."/>
            <person name="Rijpstra W.I."/>
            <person name="Damste J.S."/>
            <person name="Le Paslier D."/>
            <person name="Muyzer G."/>
            <person name="Wagner M."/>
            <person name="van Loosdrecht M.C."/>
            <person name="Daims H."/>
        </authorList>
    </citation>
    <scope>NUCLEOTIDE SEQUENCE [LARGE SCALE GENOMIC DNA]</scope>
    <source>
        <strain evidence="3">none</strain>
    </source>
</reference>
<dbReference type="EMBL" id="CAGS01000113">
    <property type="protein sequence ID" value="CCF83184.1"/>
    <property type="molecule type" value="Genomic_DNA"/>
</dbReference>
<evidence type="ECO:0000313" key="2">
    <source>
        <dbReference type="EMBL" id="CCF83184.1"/>
    </source>
</evidence>
<organism evidence="2 3">
    <name type="scientific">Nitrolancea hollandica Lb</name>
    <dbReference type="NCBI Taxonomy" id="1129897"/>
    <lineage>
        <taxon>Bacteria</taxon>
        <taxon>Pseudomonadati</taxon>
        <taxon>Thermomicrobiota</taxon>
        <taxon>Thermomicrobia</taxon>
        <taxon>Sphaerobacterales</taxon>
        <taxon>Sphaerobacterineae</taxon>
        <taxon>Sphaerobacteraceae</taxon>
        <taxon>Nitrolancea</taxon>
    </lineage>
</organism>
<dbReference type="Proteomes" id="UP000004221">
    <property type="component" value="Unassembled WGS sequence"/>
</dbReference>
<dbReference type="AlphaFoldDB" id="I4EES2"/>
<proteinExistence type="predicted"/>
<evidence type="ECO:0000313" key="3">
    <source>
        <dbReference type="Proteomes" id="UP000004221"/>
    </source>
</evidence>
<accession>I4EES2</accession>
<gene>
    <name evidence="2" type="ORF">NITHO_200003</name>
</gene>
<sequence length="63" mass="6896">MPRGTQTIHTTWRGQSHRAVPREGTQSRYSGLRVQGTASSPPSTTILKDTLFPARLTTEGESV</sequence>
<evidence type="ECO:0000256" key="1">
    <source>
        <dbReference type="SAM" id="MobiDB-lite"/>
    </source>
</evidence>
<feature type="region of interest" description="Disordered" evidence="1">
    <location>
        <begin position="1"/>
        <end position="46"/>
    </location>
</feature>
<protein>
    <submittedName>
        <fullName evidence="2">Uncharacterized protein</fullName>
    </submittedName>
</protein>
<name>I4EES2_9BACT</name>
<comment type="caution">
    <text evidence="2">The sequence shown here is derived from an EMBL/GenBank/DDBJ whole genome shotgun (WGS) entry which is preliminary data.</text>
</comment>
<feature type="compositionally biased region" description="Polar residues" evidence="1">
    <location>
        <begin position="36"/>
        <end position="46"/>
    </location>
</feature>
<feature type="compositionally biased region" description="Polar residues" evidence="1">
    <location>
        <begin position="1"/>
        <end position="14"/>
    </location>
</feature>